<sequence length="90" mass="10118">MLPVLLLFLLIAATEIGPVMKAEARHCLSQSHQFKGACFSHSNCANVCHNEGFPGGECKTDKLERKCYCKKVIRLLRLVRFGLGLFCWGY</sequence>
<dbReference type="Proteomes" id="UP001140206">
    <property type="component" value="Chromosome 1"/>
</dbReference>
<reference evidence="5" key="1">
    <citation type="submission" date="2022-08" db="EMBL/GenBank/DDBJ databases">
        <authorList>
            <person name="Marques A."/>
        </authorList>
    </citation>
    <scope>NUCLEOTIDE SEQUENCE</scope>
    <source>
        <strain evidence="5">RhyPub2mFocal</strain>
        <tissue evidence="5">Leaves</tissue>
    </source>
</reference>
<dbReference type="AlphaFoldDB" id="A0AAV8GJ82"/>
<dbReference type="Gene3D" id="3.30.30.10">
    <property type="entry name" value="Knottin, scorpion toxin-like"/>
    <property type="match status" value="1"/>
</dbReference>
<feature type="signal peptide" evidence="3">
    <location>
        <begin position="1"/>
        <end position="16"/>
    </location>
</feature>
<keyword evidence="1 3" id="KW-0732">Signal</keyword>
<keyword evidence="6" id="KW-1185">Reference proteome</keyword>
<keyword evidence="2" id="KW-1015">Disulfide bond</keyword>
<dbReference type="Pfam" id="PF00304">
    <property type="entry name" value="Gamma-thionin"/>
    <property type="match status" value="1"/>
</dbReference>
<feature type="domain" description="Knottins-like" evidence="4">
    <location>
        <begin position="26"/>
        <end position="71"/>
    </location>
</feature>
<evidence type="ECO:0000313" key="5">
    <source>
        <dbReference type="EMBL" id="KAJ4803352.1"/>
    </source>
</evidence>
<evidence type="ECO:0000313" key="6">
    <source>
        <dbReference type="Proteomes" id="UP001140206"/>
    </source>
</evidence>
<proteinExistence type="predicted"/>
<evidence type="ECO:0000259" key="4">
    <source>
        <dbReference type="SMART" id="SM00505"/>
    </source>
</evidence>
<dbReference type="PANTHER" id="PTHR33147">
    <property type="entry name" value="DEFENSIN-LIKE PROTEIN 1"/>
    <property type="match status" value="1"/>
</dbReference>
<gene>
    <name evidence="5" type="ORF">LUZ62_015918</name>
</gene>
<name>A0AAV8GJ82_9POAL</name>
<protein>
    <submittedName>
        <fullName evidence="5">Defensin</fullName>
    </submittedName>
</protein>
<evidence type="ECO:0000256" key="3">
    <source>
        <dbReference type="SAM" id="SignalP"/>
    </source>
</evidence>
<dbReference type="SMART" id="SM00505">
    <property type="entry name" value="Knot1"/>
    <property type="match status" value="1"/>
</dbReference>
<dbReference type="PANTHER" id="PTHR33147:SF159">
    <property type="entry name" value="PPT, PUTATIVE, EXPRESSED-RELATED"/>
    <property type="match status" value="1"/>
</dbReference>
<comment type="caution">
    <text evidence="5">The sequence shown here is derived from an EMBL/GenBank/DDBJ whole genome shotgun (WGS) entry which is preliminary data.</text>
</comment>
<organism evidence="5 6">
    <name type="scientific">Rhynchospora pubera</name>
    <dbReference type="NCBI Taxonomy" id="906938"/>
    <lineage>
        <taxon>Eukaryota</taxon>
        <taxon>Viridiplantae</taxon>
        <taxon>Streptophyta</taxon>
        <taxon>Embryophyta</taxon>
        <taxon>Tracheophyta</taxon>
        <taxon>Spermatophyta</taxon>
        <taxon>Magnoliopsida</taxon>
        <taxon>Liliopsida</taxon>
        <taxon>Poales</taxon>
        <taxon>Cyperaceae</taxon>
        <taxon>Cyperoideae</taxon>
        <taxon>Rhynchosporeae</taxon>
        <taxon>Rhynchospora</taxon>
    </lineage>
</organism>
<evidence type="ECO:0000256" key="2">
    <source>
        <dbReference type="ARBA" id="ARBA00023157"/>
    </source>
</evidence>
<dbReference type="PRINTS" id="PR00288">
    <property type="entry name" value="PUROTHIONIN"/>
</dbReference>
<evidence type="ECO:0000256" key="1">
    <source>
        <dbReference type="ARBA" id="ARBA00022729"/>
    </source>
</evidence>
<dbReference type="InterPro" id="IPR036574">
    <property type="entry name" value="Scorpion_toxin-like_sf"/>
</dbReference>
<feature type="chain" id="PRO_5043653311" evidence="3">
    <location>
        <begin position="17"/>
        <end position="90"/>
    </location>
</feature>
<dbReference type="InterPro" id="IPR008176">
    <property type="entry name" value="Defensin_plant"/>
</dbReference>
<dbReference type="InterPro" id="IPR003614">
    <property type="entry name" value="Knottins"/>
</dbReference>
<dbReference type="GO" id="GO:0006952">
    <property type="term" value="P:defense response"/>
    <property type="evidence" value="ECO:0007669"/>
    <property type="project" value="InterPro"/>
</dbReference>
<accession>A0AAV8GJ82</accession>
<dbReference type="EMBL" id="JAMFTS010000001">
    <property type="protein sequence ID" value="KAJ4803352.1"/>
    <property type="molecule type" value="Genomic_DNA"/>
</dbReference>
<dbReference type="SUPFAM" id="SSF57095">
    <property type="entry name" value="Scorpion toxin-like"/>
    <property type="match status" value="1"/>
</dbReference>
<dbReference type="PROSITE" id="PS00940">
    <property type="entry name" value="GAMMA_THIONIN"/>
    <property type="match status" value="1"/>
</dbReference>